<accession>A0A2P1GN46</accession>
<evidence type="ECO:0000256" key="1">
    <source>
        <dbReference type="SAM" id="MobiDB-lite"/>
    </source>
</evidence>
<name>A0A2P1GN46_9MONO</name>
<sequence length="151" mass="16680">MESYRPSRQTVTKGTHGPRPLKGPSSLAASTRATNPRGFPVSFELGPVMRDLLVGPDTIESVITRDNELVMFRGRTHNIDTKKLAAFRTLTEGINEARTITPGSMTEGSRFVNVISRHFPMEPVPSCLNMRLALRLLACVFLATRNLVEEG</sequence>
<dbReference type="EMBL" id="MG599980">
    <property type="protein sequence ID" value="AVM87239.1"/>
    <property type="molecule type" value="Viral_cRNA"/>
</dbReference>
<proteinExistence type="predicted"/>
<dbReference type="KEGG" id="vg:65100072"/>
<protein>
    <submittedName>
        <fullName evidence="2">Uncharacterized protein</fullName>
    </submittedName>
</protein>
<feature type="compositionally biased region" description="Polar residues" evidence="1">
    <location>
        <begin position="1"/>
        <end position="13"/>
    </location>
</feature>
<feature type="region of interest" description="Disordered" evidence="1">
    <location>
        <begin position="1"/>
        <end position="34"/>
    </location>
</feature>
<organism evidence="2">
    <name type="scientific">Wenling frogfish filovirus</name>
    <dbReference type="NCBI Taxonomy" id="2116487"/>
    <lineage>
        <taxon>Viruses</taxon>
        <taxon>Riboviria</taxon>
        <taxon>Orthornavirae</taxon>
        <taxon>Negarnaviricota</taxon>
        <taxon>Haploviricotina</taxon>
        <taxon>Monjiviricetes</taxon>
        <taxon>Mononegavirales</taxon>
        <taxon>Filoviridae</taxon>
        <taxon>Striavirus</taxon>
        <taxon>Striavirus antennarii</taxon>
    </lineage>
</organism>
<reference evidence="2" key="1">
    <citation type="journal article" date="2018" name="Nature">
        <title>The evolutionary history of vertebrate RNA viruses.</title>
        <authorList>
            <person name="Shi M."/>
            <person name="Lin X.D."/>
            <person name="Chen X."/>
            <person name="Tian J.H."/>
            <person name="Chen L.J."/>
            <person name="Li K."/>
            <person name="Wang W."/>
            <person name="Eden J.S."/>
            <person name="Shen J.J."/>
            <person name="Liu L."/>
            <person name="Holmes E.C."/>
            <person name="Zhang Y.Z."/>
        </authorList>
    </citation>
    <scope>NUCLEOTIDE SEQUENCE [LARGE SCALE GENOMIC DNA]</scope>
    <source>
        <strain evidence="2">XYHYS28627</strain>
    </source>
</reference>
<keyword evidence="3" id="KW-1185">Reference proteome</keyword>
<evidence type="ECO:0000313" key="2">
    <source>
        <dbReference type="EMBL" id="AVM87239.1"/>
    </source>
</evidence>
<dbReference type="GeneID" id="65100072"/>
<evidence type="ECO:0000313" key="3">
    <source>
        <dbReference type="Proteomes" id="UP000297055"/>
    </source>
</evidence>
<dbReference type="Proteomes" id="UP000297055">
    <property type="component" value="Segment"/>
</dbReference>
<dbReference type="RefSeq" id="YP_010085043.1">
    <property type="nucleotide sequence ID" value="NC_055175.1"/>
</dbReference>